<dbReference type="EMBL" id="VBOW01000012">
    <property type="protein sequence ID" value="TMQ60747.1"/>
    <property type="molecule type" value="Genomic_DNA"/>
</dbReference>
<protein>
    <recommendedName>
        <fullName evidence="2">Cytochrome c-552/4 domain-containing protein</fullName>
    </recommendedName>
</protein>
<keyword evidence="1" id="KW-0732">Signal</keyword>
<proteinExistence type="predicted"/>
<feature type="domain" description="Cytochrome c-552/4" evidence="2">
    <location>
        <begin position="55"/>
        <end position="133"/>
    </location>
</feature>
<dbReference type="Gene3D" id="1.10.1130.10">
    <property type="entry name" value="Flavocytochrome C3, Chain A"/>
    <property type="match status" value="1"/>
</dbReference>
<comment type="caution">
    <text evidence="3">The sequence shown here is derived from an EMBL/GenBank/DDBJ whole genome shotgun (WGS) entry which is preliminary data.</text>
</comment>
<accession>A0A538TAY7</accession>
<evidence type="ECO:0000313" key="3">
    <source>
        <dbReference type="EMBL" id="TMQ60747.1"/>
    </source>
</evidence>
<dbReference type="AlphaFoldDB" id="A0A538TAY7"/>
<dbReference type="InterPro" id="IPR023155">
    <property type="entry name" value="Cyt_c-552/4"/>
</dbReference>
<reference evidence="3 4" key="1">
    <citation type="journal article" date="2019" name="Nat. Microbiol.">
        <title>Mediterranean grassland soil C-N compound turnover is dependent on rainfall and depth, and is mediated by genomically divergent microorganisms.</title>
        <authorList>
            <person name="Diamond S."/>
            <person name="Andeer P.F."/>
            <person name="Li Z."/>
            <person name="Crits-Christoph A."/>
            <person name="Burstein D."/>
            <person name="Anantharaman K."/>
            <person name="Lane K.R."/>
            <person name="Thomas B.C."/>
            <person name="Pan C."/>
            <person name="Northen T.R."/>
            <person name="Banfield J.F."/>
        </authorList>
    </citation>
    <scope>NUCLEOTIDE SEQUENCE [LARGE SCALE GENOMIC DNA]</scope>
    <source>
        <strain evidence="3">WS_6</strain>
    </source>
</reference>
<organism evidence="3 4">
    <name type="scientific">Eiseniibacteriota bacterium</name>
    <dbReference type="NCBI Taxonomy" id="2212470"/>
    <lineage>
        <taxon>Bacteria</taxon>
        <taxon>Candidatus Eiseniibacteriota</taxon>
    </lineage>
</organism>
<evidence type="ECO:0000256" key="1">
    <source>
        <dbReference type="ARBA" id="ARBA00022729"/>
    </source>
</evidence>
<dbReference type="InterPro" id="IPR051829">
    <property type="entry name" value="Multiheme_Cytochr_ET"/>
</dbReference>
<dbReference type="PANTHER" id="PTHR35038">
    <property type="entry name" value="DISSIMILATORY SULFITE REDUCTASE SIRA"/>
    <property type="match status" value="1"/>
</dbReference>
<dbReference type="Proteomes" id="UP000316852">
    <property type="component" value="Unassembled WGS sequence"/>
</dbReference>
<dbReference type="SUPFAM" id="SSF48695">
    <property type="entry name" value="Multiheme cytochromes"/>
    <property type="match status" value="1"/>
</dbReference>
<gene>
    <name evidence="3" type="ORF">E6K76_00765</name>
</gene>
<evidence type="ECO:0000259" key="2">
    <source>
        <dbReference type="Pfam" id="PF13435"/>
    </source>
</evidence>
<dbReference type="InterPro" id="IPR036280">
    <property type="entry name" value="Multihaem_cyt_sf"/>
</dbReference>
<sequence>MTHLRGSEYHGATLARSLATPVVRRLSLVAMTLAASAYTPPPLLHTNLNPQSALTCRGCHVDITQQWASSAHASADRKSNLLFGRMYFASLKGTRGVTMVKCGPCHETISFVTNDFEKLRDVSAEGVTCVYCHAIAGAGPPKSVPPFTLELGPYLGPIRQPVAVKDHASKYSDFITKSDYCGGCHQYENQNGILISDTFGEWKRSKYAKQGVTCQQCHMPGGSGRASSLGPVRPRVADHSFAGAGRALRDAVTLALRLGKRSGDTLRVFAIVTNVGAGHAMPTGNDQHMLLIRMRLTDSGDRIVWENDPFQDWNSSVFGLLLANDLGGYPAETWTASKVLSDRRIQAGATAQSRFDIPIHDARGALRLEAQLLYRRARPETIHVYNLPGDTYDTERRVAQATLQIQNP</sequence>
<dbReference type="Pfam" id="PF13435">
    <property type="entry name" value="Cytochrome_C554"/>
    <property type="match status" value="1"/>
</dbReference>
<evidence type="ECO:0000313" key="4">
    <source>
        <dbReference type="Proteomes" id="UP000316852"/>
    </source>
</evidence>
<name>A0A538TAY7_UNCEI</name>